<dbReference type="Proteomes" id="UP001279642">
    <property type="component" value="Unassembled WGS sequence"/>
</dbReference>
<sequence>MKRRNDHRRADNFSAQRSQPVINPMALEAEPEGRQKRVLEMGHTRLMLGAGLFCVAFLVITARLAAVTLLPGEDDTGAAHQKIASTGRADVVDRNGVVLATSLTTASLYANPRQITNPDDVARQLAPILPDLNPTATATKLSSDRAFIWLWRNLTPKQQQSVNNLGIPGLYFQYETKRIYPQGNLTAHLVGFTDIDGKGIAGVERSFDDALNGGTRPLQLSIDIRVQHIMHEELSNAIRDFHAIGGAGMVMDVKTGEVLSLVSLPDFDPSQPGAASADARFNRATLGVFEMGSTFKTFNTAIGLDSGTVSMTGGYDASKPIRIGGFTISDYHGKNRFLTVPEIYAYSSNIGSAKMADDFGTETQQTYLRRFGMLEKSPIELPEVGPPMVPSLKNWKRINTMTIAYGHGIAVSLAQLITGISAVVNGGDMRAPTILKRQPDQIPAGEHVISDQTSVNMRALMRTVVQEGTAKKADAPGYLVGCKTGTADKLEGHTYAKNARMAVIVCSFPSNNPRYAVAALVDEPVPNEHSYGYATAGWVAAPVAGALVQRMAPLYSMAPISPDDPASQNPLAALVADYDSPDSKKPHSMVTQVKATANGATPATQSKVSIDDQGDVTGPPQNTDPGASIADE</sequence>
<keyword evidence="9" id="KW-1185">Reference proteome</keyword>
<gene>
    <name evidence="8" type="ORF">SMD27_00325</name>
</gene>
<keyword evidence="5" id="KW-0812">Transmembrane</keyword>
<dbReference type="InterPro" id="IPR012338">
    <property type="entry name" value="Beta-lactam/transpept-like"/>
</dbReference>
<dbReference type="Pfam" id="PF00905">
    <property type="entry name" value="Transpeptidase"/>
    <property type="match status" value="1"/>
</dbReference>
<comment type="subcellular location">
    <subcellularLocation>
        <location evidence="1">Membrane</location>
    </subcellularLocation>
</comment>
<dbReference type="InterPro" id="IPR001460">
    <property type="entry name" value="PCN-bd_Tpept"/>
</dbReference>
<protein>
    <submittedName>
        <fullName evidence="8">Penicillin-binding protein 2</fullName>
    </submittedName>
</protein>
<dbReference type="InterPro" id="IPR050515">
    <property type="entry name" value="Beta-lactam/transpept"/>
</dbReference>
<feature type="region of interest" description="Disordered" evidence="4">
    <location>
        <begin position="577"/>
        <end position="632"/>
    </location>
</feature>
<keyword evidence="2" id="KW-0378">Hydrolase</keyword>
<evidence type="ECO:0000256" key="4">
    <source>
        <dbReference type="SAM" id="MobiDB-lite"/>
    </source>
</evidence>
<keyword evidence="2" id="KW-0645">Protease</keyword>
<evidence type="ECO:0000313" key="9">
    <source>
        <dbReference type="Proteomes" id="UP001279642"/>
    </source>
</evidence>
<reference evidence="8 9" key="1">
    <citation type="journal article" date="2016" name="Antonie Van Leeuwenhoek">
        <title>Dongia soli sp. nov., isolated from soil from Dokdo, Korea.</title>
        <authorList>
            <person name="Kim D.U."/>
            <person name="Lee H."/>
            <person name="Kim H."/>
            <person name="Kim S.G."/>
            <person name="Ka J.O."/>
        </authorList>
    </citation>
    <scope>NUCLEOTIDE SEQUENCE [LARGE SCALE GENOMIC DNA]</scope>
    <source>
        <strain evidence="8 9">D78</strain>
    </source>
</reference>
<dbReference type="Gene3D" id="3.30.450.330">
    <property type="match status" value="1"/>
</dbReference>
<feature type="domain" description="Penicillin-binding protein dimerisation" evidence="7">
    <location>
        <begin position="87"/>
        <end position="193"/>
    </location>
</feature>
<keyword evidence="3 5" id="KW-0472">Membrane</keyword>
<feature type="compositionally biased region" description="Polar residues" evidence="4">
    <location>
        <begin position="589"/>
        <end position="608"/>
    </location>
</feature>
<feature type="domain" description="Penicillin-binding protein transpeptidase" evidence="6">
    <location>
        <begin position="246"/>
        <end position="540"/>
    </location>
</feature>
<dbReference type="PANTHER" id="PTHR30627:SF1">
    <property type="entry name" value="PEPTIDOGLYCAN D,D-TRANSPEPTIDASE FTSI"/>
    <property type="match status" value="1"/>
</dbReference>
<dbReference type="PANTHER" id="PTHR30627">
    <property type="entry name" value="PEPTIDOGLYCAN D,D-TRANSPEPTIDASE"/>
    <property type="match status" value="1"/>
</dbReference>
<dbReference type="RefSeq" id="WP_320506345.1">
    <property type="nucleotide sequence ID" value="NZ_JAXCLW010000001.1"/>
</dbReference>
<evidence type="ECO:0000313" key="8">
    <source>
        <dbReference type="EMBL" id="MDY0881275.1"/>
    </source>
</evidence>
<evidence type="ECO:0000259" key="7">
    <source>
        <dbReference type="Pfam" id="PF03717"/>
    </source>
</evidence>
<dbReference type="Gene3D" id="3.90.1310.10">
    <property type="entry name" value="Penicillin-binding protein 2a (Domain 2)"/>
    <property type="match status" value="1"/>
</dbReference>
<dbReference type="Pfam" id="PF03717">
    <property type="entry name" value="PBP_dimer"/>
    <property type="match status" value="1"/>
</dbReference>
<comment type="caution">
    <text evidence="8">The sequence shown here is derived from an EMBL/GenBank/DDBJ whole genome shotgun (WGS) entry which is preliminary data.</text>
</comment>
<evidence type="ECO:0000256" key="3">
    <source>
        <dbReference type="ARBA" id="ARBA00023136"/>
    </source>
</evidence>
<organism evidence="8 9">
    <name type="scientific">Dongia soli</name>
    <dbReference type="NCBI Taxonomy" id="600628"/>
    <lineage>
        <taxon>Bacteria</taxon>
        <taxon>Pseudomonadati</taxon>
        <taxon>Pseudomonadota</taxon>
        <taxon>Alphaproteobacteria</taxon>
        <taxon>Rhodospirillales</taxon>
        <taxon>Dongiaceae</taxon>
        <taxon>Dongia</taxon>
    </lineage>
</organism>
<keyword evidence="2" id="KW-0121">Carboxypeptidase</keyword>
<feature type="transmembrane region" description="Helical" evidence="5">
    <location>
        <begin position="46"/>
        <end position="66"/>
    </location>
</feature>
<dbReference type="EMBL" id="JAXCLW010000001">
    <property type="protein sequence ID" value="MDY0881275.1"/>
    <property type="molecule type" value="Genomic_DNA"/>
</dbReference>
<dbReference type="SUPFAM" id="SSF56601">
    <property type="entry name" value="beta-lactamase/transpeptidase-like"/>
    <property type="match status" value="1"/>
</dbReference>
<dbReference type="Gene3D" id="1.10.150.770">
    <property type="match status" value="1"/>
</dbReference>
<evidence type="ECO:0000256" key="1">
    <source>
        <dbReference type="ARBA" id="ARBA00004370"/>
    </source>
</evidence>
<evidence type="ECO:0000259" key="6">
    <source>
        <dbReference type="Pfam" id="PF00905"/>
    </source>
</evidence>
<proteinExistence type="predicted"/>
<dbReference type="Gene3D" id="3.40.710.10">
    <property type="entry name" value="DD-peptidase/beta-lactamase superfamily"/>
    <property type="match status" value="1"/>
</dbReference>
<name>A0ABU5E4P1_9PROT</name>
<dbReference type="InterPro" id="IPR005311">
    <property type="entry name" value="PBP_dimer"/>
</dbReference>
<evidence type="ECO:0000256" key="5">
    <source>
        <dbReference type="SAM" id="Phobius"/>
    </source>
</evidence>
<feature type="region of interest" description="Disordered" evidence="4">
    <location>
        <begin position="1"/>
        <end position="22"/>
    </location>
</feature>
<evidence type="ECO:0000256" key="2">
    <source>
        <dbReference type="ARBA" id="ARBA00022645"/>
    </source>
</evidence>
<keyword evidence="5" id="KW-1133">Transmembrane helix</keyword>
<dbReference type="SUPFAM" id="SSF56519">
    <property type="entry name" value="Penicillin binding protein dimerisation domain"/>
    <property type="match status" value="1"/>
</dbReference>
<dbReference type="InterPro" id="IPR036138">
    <property type="entry name" value="PBP_dimer_sf"/>
</dbReference>
<accession>A0ABU5E4P1</accession>